<dbReference type="Pfam" id="PF02519">
    <property type="entry name" value="Auxin_inducible"/>
    <property type="match status" value="1"/>
</dbReference>
<dbReference type="AlphaFoldDB" id="A0A2U1Q430"/>
<evidence type="ECO:0000256" key="1">
    <source>
        <dbReference type="ARBA" id="ARBA00006974"/>
    </source>
</evidence>
<dbReference type="GO" id="GO:0009733">
    <property type="term" value="P:response to auxin"/>
    <property type="evidence" value="ECO:0007669"/>
    <property type="project" value="InterPro"/>
</dbReference>
<accession>A0A2U1Q430</accession>
<dbReference type="OrthoDB" id="625231at2759"/>
<dbReference type="STRING" id="35608.A0A2U1Q430"/>
<comment type="similarity">
    <text evidence="1">Belongs to the ARG7 family.</text>
</comment>
<dbReference type="InterPro" id="IPR003676">
    <property type="entry name" value="SAUR_fam"/>
</dbReference>
<evidence type="ECO:0000313" key="3">
    <source>
        <dbReference type="Proteomes" id="UP000245207"/>
    </source>
</evidence>
<reference evidence="2 3" key="1">
    <citation type="journal article" date="2018" name="Mol. Plant">
        <title>The genome of Artemisia annua provides insight into the evolution of Asteraceae family and artemisinin biosynthesis.</title>
        <authorList>
            <person name="Shen Q."/>
            <person name="Zhang L."/>
            <person name="Liao Z."/>
            <person name="Wang S."/>
            <person name="Yan T."/>
            <person name="Shi P."/>
            <person name="Liu M."/>
            <person name="Fu X."/>
            <person name="Pan Q."/>
            <person name="Wang Y."/>
            <person name="Lv Z."/>
            <person name="Lu X."/>
            <person name="Zhang F."/>
            <person name="Jiang W."/>
            <person name="Ma Y."/>
            <person name="Chen M."/>
            <person name="Hao X."/>
            <person name="Li L."/>
            <person name="Tang Y."/>
            <person name="Lv G."/>
            <person name="Zhou Y."/>
            <person name="Sun X."/>
            <person name="Brodelius P.E."/>
            <person name="Rose J.K.C."/>
            <person name="Tang K."/>
        </authorList>
    </citation>
    <scope>NUCLEOTIDE SEQUENCE [LARGE SCALE GENOMIC DNA]</scope>
    <source>
        <strain evidence="3">cv. Huhao1</strain>
        <tissue evidence="2">Leaf</tissue>
    </source>
</reference>
<dbReference type="Proteomes" id="UP000245207">
    <property type="component" value="Unassembled WGS sequence"/>
</dbReference>
<dbReference type="PANTHER" id="PTHR31929">
    <property type="entry name" value="SAUR-LIKE AUXIN-RESPONSIVE PROTEIN FAMILY-RELATED"/>
    <property type="match status" value="1"/>
</dbReference>
<dbReference type="EMBL" id="PKPP01000440">
    <property type="protein sequence ID" value="PWA92735.1"/>
    <property type="molecule type" value="Genomic_DNA"/>
</dbReference>
<gene>
    <name evidence="2" type="ORF">CTI12_AA022400</name>
</gene>
<sequence>MGLQKLPRIVNAKLGKQRILSPSSATETPKGYFSIYVGESRKKRFLVPLAYLRHPSFQALLNLAQDEFGYTHPMGGLTFPCKEETFIEVTQDIHNEEIFSFASVSQEFFVSNVAESSEDEFRYADPMGGLTVPCKEETFVELTQDIVKY</sequence>
<evidence type="ECO:0000313" key="2">
    <source>
        <dbReference type="EMBL" id="PWA92735.1"/>
    </source>
</evidence>
<protein>
    <submittedName>
        <fullName evidence="2">Auxin responsive SAUR protein</fullName>
    </submittedName>
</protein>
<proteinExistence type="inferred from homology"/>
<name>A0A2U1Q430_ARTAN</name>
<comment type="caution">
    <text evidence="2">The sequence shown here is derived from an EMBL/GenBank/DDBJ whole genome shotgun (WGS) entry which is preliminary data.</text>
</comment>
<organism evidence="2 3">
    <name type="scientific">Artemisia annua</name>
    <name type="common">Sweet wormwood</name>
    <dbReference type="NCBI Taxonomy" id="35608"/>
    <lineage>
        <taxon>Eukaryota</taxon>
        <taxon>Viridiplantae</taxon>
        <taxon>Streptophyta</taxon>
        <taxon>Embryophyta</taxon>
        <taxon>Tracheophyta</taxon>
        <taxon>Spermatophyta</taxon>
        <taxon>Magnoliopsida</taxon>
        <taxon>eudicotyledons</taxon>
        <taxon>Gunneridae</taxon>
        <taxon>Pentapetalae</taxon>
        <taxon>asterids</taxon>
        <taxon>campanulids</taxon>
        <taxon>Asterales</taxon>
        <taxon>Asteraceae</taxon>
        <taxon>Asteroideae</taxon>
        <taxon>Anthemideae</taxon>
        <taxon>Artemisiinae</taxon>
        <taxon>Artemisia</taxon>
    </lineage>
</organism>
<keyword evidence="3" id="KW-1185">Reference proteome</keyword>